<evidence type="ECO:0000256" key="1">
    <source>
        <dbReference type="ARBA" id="ARBA00001917"/>
    </source>
</evidence>
<name>A0ABN6Z0M9_9BACE</name>
<evidence type="ECO:0000256" key="3">
    <source>
        <dbReference type="ARBA" id="ARBA00022630"/>
    </source>
</evidence>
<dbReference type="InterPro" id="IPR005720">
    <property type="entry name" value="Dihydroorotate_DH_cat"/>
</dbReference>
<sequence length="325" mass="36372">MVDLKTEFAGLKLKNPIIISSSGLTSSAEKNKRLEEAGAGAVVLKSLFEEQIMQKAKQVNEPIYYPEGGNYLTEHLYAQVLSDYLKLIQESKKHCSIPIIASINCCTNKDWVEFAHKIESAGADAIELNILSIQASPYYECGEFENQHIEILRKVKERVQIPIIMKLGTNLTNPVALINKLRLHGAEGVVLFNRLYQTDIDIDKLEYVSGEILSSPSDLPISLRWISLSSAIISNIDYAASGGVHNADSAIKSILTGASAVEICSVIYKNGVQYIRPMLETIERWMSQKGYESISQFKGLLKAKDINQANAYERTQFLRYFSERE</sequence>
<evidence type="ECO:0000256" key="2">
    <source>
        <dbReference type="ARBA" id="ARBA00004725"/>
    </source>
</evidence>
<dbReference type="Pfam" id="PF01180">
    <property type="entry name" value="DHO_dh"/>
    <property type="match status" value="1"/>
</dbReference>
<dbReference type="Proteomes" id="UP001496674">
    <property type="component" value="Chromosome"/>
</dbReference>
<dbReference type="InterPro" id="IPR013785">
    <property type="entry name" value="Aldolase_TIM"/>
</dbReference>
<comment type="catalytic activity">
    <reaction evidence="7">
        <text>5,6-dihydrothymine + NAD(+) = thymine + NADH + H(+)</text>
        <dbReference type="Rhea" id="RHEA:28791"/>
        <dbReference type="ChEBI" id="CHEBI:15378"/>
        <dbReference type="ChEBI" id="CHEBI:17821"/>
        <dbReference type="ChEBI" id="CHEBI:27468"/>
        <dbReference type="ChEBI" id="CHEBI:57540"/>
        <dbReference type="ChEBI" id="CHEBI:57945"/>
        <dbReference type="EC" id="1.3.1.1"/>
    </reaction>
</comment>
<evidence type="ECO:0000313" key="14">
    <source>
        <dbReference type="Proteomes" id="UP001496674"/>
    </source>
</evidence>
<dbReference type="NCBIfam" id="NF005741">
    <property type="entry name" value="PRK07565.1"/>
    <property type="match status" value="1"/>
</dbReference>
<comment type="subunit">
    <text evidence="10">Heterotetramer of 2 PreA and 2 PreT subunits.</text>
</comment>
<dbReference type="InterPro" id="IPR012135">
    <property type="entry name" value="Dihydroorotate_DH_1_2"/>
</dbReference>
<evidence type="ECO:0000256" key="10">
    <source>
        <dbReference type="ARBA" id="ARBA00049714"/>
    </source>
</evidence>
<proteinExistence type="predicted"/>
<dbReference type="EMBL" id="AP028055">
    <property type="protein sequence ID" value="BEG98145.1"/>
    <property type="molecule type" value="Genomic_DNA"/>
</dbReference>
<evidence type="ECO:0000256" key="4">
    <source>
        <dbReference type="ARBA" id="ARBA00022643"/>
    </source>
</evidence>
<dbReference type="EC" id="1.3.1.1" evidence="11"/>
<organism evidence="13 14">
    <name type="scientific">Bacteroides sedimenti</name>
    <dbReference type="NCBI Taxonomy" id="2136147"/>
    <lineage>
        <taxon>Bacteria</taxon>
        <taxon>Pseudomonadati</taxon>
        <taxon>Bacteroidota</taxon>
        <taxon>Bacteroidia</taxon>
        <taxon>Bacteroidales</taxon>
        <taxon>Bacteroidaceae</taxon>
        <taxon>Bacteroides</taxon>
    </lineage>
</organism>
<accession>A0ABN6Z0M9</accession>
<comment type="catalytic activity">
    <reaction evidence="8">
        <text>5,6-dihydrouracil + NAD(+) = uracil + NADH + H(+)</text>
        <dbReference type="Rhea" id="RHEA:20189"/>
        <dbReference type="ChEBI" id="CHEBI:15378"/>
        <dbReference type="ChEBI" id="CHEBI:15901"/>
        <dbReference type="ChEBI" id="CHEBI:17568"/>
        <dbReference type="ChEBI" id="CHEBI:57540"/>
        <dbReference type="ChEBI" id="CHEBI:57945"/>
        <dbReference type="EC" id="1.3.1.1"/>
    </reaction>
</comment>
<comment type="cofactor">
    <cofactor evidence="1">
        <name>FMN</name>
        <dbReference type="ChEBI" id="CHEBI:58210"/>
    </cofactor>
</comment>
<dbReference type="Gene3D" id="3.20.20.70">
    <property type="entry name" value="Aldolase class I"/>
    <property type="match status" value="1"/>
</dbReference>
<dbReference type="SUPFAM" id="SSF51395">
    <property type="entry name" value="FMN-linked oxidoreductases"/>
    <property type="match status" value="1"/>
</dbReference>
<evidence type="ECO:0000256" key="7">
    <source>
        <dbReference type="ARBA" id="ARBA00047685"/>
    </source>
</evidence>
<keyword evidence="3" id="KW-0285">Flavoprotein</keyword>
<evidence type="ECO:0000313" key="13">
    <source>
        <dbReference type="EMBL" id="BEG98145.1"/>
    </source>
</evidence>
<comment type="function">
    <text evidence="9">Involved in pyrimidine base degradation. Catalyzes physiologically the reduction of uracil to 5,6-dihydrouracil (DHU) by using NADH as a specific cosubstrate. It also catalyzes the reverse reaction and the reduction of thymine to 5,6-dihydrothymine (DHT).</text>
</comment>
<dbReference type="PIRSF" id="PIRSF000164">
    <property type="entry name" value="DHO_oxidase"/>
    <property type="match status" value="1"/>
</dbReference>
<reference evidence="13 14" key="1">
    <citation type="submission" date="2023-04" db="EMBL/GenBank/DDBJ databases">
        <title>Draft genome sequence of acteroides sedimenti strain YN3PY1.</title>
        <authorList>
            <person name="Yoshida N."/>
        </authorList>
    </citation>
    <scope>NUCLEOTIDE SEQUENCE [LARGE SCALE GENOMIC DNA]</scope>
    <source>
        <strain evidence="13 14">YN3PY1</strain>
    </source>
</reference>
<evidence type="ECO:0000256" key="11">
    <source>
        <dbReference type="ARBA" id="ARBA00049728"/>
    </source>
</evidence>
<comment type="pathway">
    <text evidence="2">Pyrimidine metabolism; UMP biosynthesis via de novo pathway.</text>
</comment>
<evidence type="ECO:0000256" key="8">
    <source>
        <dbReference type="ARBA" id="ARBA00048792"/>
    </source>
</evidence>
<dbReference type="PANTHER" id="PTHR43073">
    <property type="entry name" value="DIHYDROPYRIMIDINE DEHYDROGENASE [NADP(+)]"/>
    <property type="match status" value="1"/>
</dbReference>
<evidence type="ECO:0000256" key="9">
    <source>
        <dbReference type="ARBA" id="ARBA00049578"/>
    </source>
</evidence>
<gene>
    <name evidence="13" type="ORF">BSYN_04100</name>
</gene>
<dbReference type="RefSeq" id="WP_353332847.1">
    <property type="nucleotide sequence ID" value="NZ_AP028055.1"/>
</dbReference>
<keyword evidence="6" id="KW-0560">Oxidoreductase</keyword>
<keyword evidence="5" id="KW-0665">Pyrimidine biosynthesis</keyword>
<evidence type="ECO:0000256" key="5">
    <source>
        <dbReference type="ARBA" id="ARBA00022975"/>
    </source>
</evidence>
<protein>
    <recommendedName>
        <fullName evidence="11">dihydrouracil dehydrogenase (NAD(+))</fullName>
        <ecNumber evidence="11">1.3.1.1</ecNumber>
    </recommendedName>
</protein>
<dbReference type="PANTHER" id="PTHR43073:SF2">
    <property type="entry name" value="DIHYDROPYRIMIDINE DEHYDROGENASE [NADP(+)]"/>
    <property type="match status" value="1"/>
</dbReference>
<evidence type="ECO:0000256" key="6">
    <source>
        <dbReference type="ARBA" id="ARBA00023002"/>
    </source>
</evidence>
<evidence type="ECO:0000259" key="12">
    <source>
        <dbReference type="Pfam" id="PF01180"/>
    </source>
</evidence>
<feature type="domain" description="Dihydroorotate dehydrogenase catalytic" evidence="12">
    <location>
        <begin position="4"/>
        <end position="286"/>
    </location>
</feature>
<keyword evidence="14" id="KW-1185">Reference proteome</keyword>
<keyword evidence="4" id="KW-0288">FMN</keyword>